<dbReference type="AlphaFoldDB" id="A0A6I6L9H7"/>
<keyword evidence="1" id="KW-0812">Transmembrane</keyword>
<feature type="transmembrane region" description="Helical" evidence="1">
    <location>
        <begin position="262"/>
        <end position="283"/>
    </location>
</feature>
<dbReference type="OrthoDB" id="111868at2"/>
<feature type="transmembrane region" description="Helical" evidence="1">
    <location>
        <begin position="289"/>
        <end position="309"/>
    </location>
</feature>
<sequence>MSFTWWRYPTRRFNVDGINFSVVSRAKGDGLHSTLLMLGVEQASDRTPVFGSDAVRNHLLNATLPDGRTVEVEFGYIGIWTTGIVARLDGRTIYESHKGQVPAYPEKYREAATENDSLSASMKMAQGTTGAPMNGGVLAKENRLPFAVDVVTGLLFYLIAKMTDLQTAAMVGVVVGFGLVLFQRITKIDVTGGLALFGIAMLCISAALALWLNDDEWIKLRGTITGLIAASIFLIDGLRGGPYIGKGLARYMPYSDLNPGRFAIAMGSIGVIMAALNYAAAKLLTTDSWLFYTTFVDSFIVIALVFFALRFARGQNAKSVDG</sequence>
<evidence type="ECO:0000313" key="2">
    <source>
        <dbReference type="EMBL" id="QGY79212.1"/>
    </source>
</evidence>
<dbReference type="KEGG" id="slaa:EUU25_00420"/>
<dbReference type="InterPro" id="IPR006008">
    <property type="entry name" value="YciB"/>
</dbReference>
<keyword evidence="1" id="KW-1133">Transmembrane helix</keyword>
<evidence type="ECO:0000256" key="1">
    <source>
        <dbReference type="SAM" id="Phobius"/>
    </source>
</evidence>
<dbReference type="GO" id="GO:0016020">
    <property type="term" value="C:membrane"/>
    <property type="evidence" value="ECO:0007669"/>
    <property type="project" value="InterPro"/>
</dbReference>
<feature type="transmembrane region" description="Helical" evidence="1">
    <location>
        <begin position="194"/>
        <end position="212"/>
    </location>
</feature>
<name>A0A6I6L9H7_9SPHN</name>
<reference evidence="3" key="1">
    <citation type="submission" date="2019-01" db="EMBL/GenBank/DDBJ databases">
        <title>Sphingorhabdus lacus sp.nov., isolated from an oligotrophic freshwater lake.</title>
        <authorList>
            <person name="Park M."/>
        </authorList>
    </citation>
    <scope>NUCLEOTIDE SEQUENCE [LARGE SCALE GENOMIC DNA]</scope>
    <source>
        <strain evidence="3">IMCC1753</strain>
    </source>
</reference>
<feature type="transmembrane region" description="Helical" evidence="1">
    <location>
        <begin position="224"/>
        <end position="241"/>
    </location>
</feature>
<protein>
    <submittedName>
        <fullName evidence="2">Uncharacterized protein</fullName>
    </submittedName>
</protein>
<keyword evidence="1" id="KW-0472">Membrane</keyword>
<dbReference type="EMBL" id="CP035733">
    <property type="protein sequence ID" value="QGY79212.1"/>
    <property type="molecule type" value="Genomic_DNA"/>
</dbReference>
<organism evidence="2 3">
    <name type="scientific">Sphingorhabdus lacus</name>
    <dbReference type="NCBI Taxonomy" id="392610"/>
    <lineage>
        <taxon>Bacteria</taxon>
        <taxon>Pseudomonadati</taxon>
        <taxon>Pseudomonadota</taxon>
        <taxon>Alphaproteobacteria</taxon>
        <taxon>Sphingomonadales</taxon>
        <taxon>Sphingomonadaceae</taxon>
        <taxon>Sphingorhabdus</taxon>
    </lineage>
</organism>
<accession>A0A6I6L9H7</accession>
<gene>
    <name evidence="2" type="ORF">EUU25_00420</name>
</gene>
<dbReference type="Proteomes" id="UP000428803">
    <property type="component" value="Chromosome"/>
</dbReference>
<dbReference type="RefSeq" id="WP_158897513.1">
    <property type="nucleotide sequence ID" value="NZ_CP035733.1"/>
</dbReference>
<feature type="transmembrane region" description="Helical" evidence="1">
    <location>
        <begin position="165"/>
        <end position="182"/>
    </location>
</feature>
<proteinExistence type="predicted"/>
<evidence type="ECO:0000313" key="3">
    <source>
        <dbReference type="Proteomes" id="UP000428803"/>
    </source>
</evidence>
<keyword evidence="3" id="KW-1185">Reference proteome</keyword>
<dbReference type="Pfam" id="PF04279">
    <property type="entry name" value="IspA"/>
    <property type="match status" value="1"/>
</dbReference>